<dbReference type="OrthoDB" id="5771089at2"/>
<dbReference type="Proteomes" id="UP000283077">
    <property type="component" value="Unassembled WGS sequence"/>
</dbReference>
<gene>
    <name evidence="1" type="ORF">EOE67_08385</name>
</gene>
<proteinExistence type="predicted"/>
<evidence type="ECO:0000313" key="1">
    <source>
        <dbReference type="EMBL" id="RVU39919.1"/>
    </source>
</evidence>
<accession>A0A437QZH8</accession>
<dbReference type="AlphaFoldDB" id="A0A437QZH8"/>
<protein>
    <submittedName>
        <fullName evidence="1">Uncharacterized protein</fullName>
    </submittedName>
</protein>
<reference evidence="1 2" key="1">
    <citation type="submission" date="2019-01" db="EMBL/GenBank/DDBJ databases">
        <authorList>
            <person name="Chen W.-M."/>
        </authorList>
    </citation>
    <scope>NUCLEOTIDE SEQUENCE [LARGE SCALE GENOMIC DNA]</scope>
    <source>
        <strain evidence="1 2">KYPC3</strain>
    </source>
</reference>
<sequence>MMAALSEDRRDQPKDLNYFWNELNMAQKFSVAELQRFGYELAFVRRSPSFSMAVLRAGDRIAAVDQDGQIDTEPKVIIRH</sequence>
<name>A0A437QZH8_9GAMM</name>
<organism evidence="1 2">
    <name type="scientific">Rheinheimera riviphila</name>
    <dbReference type="NCBI Taxonomy" id="1834037"/>
    <lineage>
        <taxon>Bacteria</taxon>
        <taxon>Pseudomonadati</taxon>
        <taxon>Pseudomonadota</taxon>
        <taxon>Gammaproteobacteria</taxon>
        <taxon>Chromatiales</taxon>
        <taxon>Chromatiaceae</taxon>
        <taxon>Rheinheimera</taxon>
    </lineage>
</organism>
<keyword evidence="2" id="KW-1185">Reference proteome</keyword>
<evidence type="ECO:0000313" key="2">
    <source>
        <dbReference type="Proteomes" id="UP000283077"/>
    </source>
</evidence>
<comment type="caution">
    <text evidence="1">The sequence shown here is derived from an EMBL/GenBank/DDBJ whole genome shotgun (WGS) entry which is preliminary data.</text>
</comment>
<dbReference type="EMBL" id="SACS01000007">
    <property type="protein sequence ID" value="RVU39919.1"/>
    <property type="molecule type" value="Genomic_DNA"/>
</dbReference>